<protein>
    <submittedName>
        <fullName evidence="3">Uncharacterized protein</fullName>
    </submittedName>
</protein>
<dbReference type="AlphaFoldDB" id="M7NS19"/>
<gene>
    <name evidence="3" type="ORF">ADICEAN_03622</name>
</gene>
<name>M7NS19_9BACT</name>
<organism evidence="3 4">
    <name type="scientific">Cesiribacter andamanensis AMV16</name>
    <dbReference type="NCBI Taxonomy" id="1279009"/>
    <lineage>
        <taxon>Bacteria</taxon>
        <taxon>Pseudomonadati</taxon>
        <taxon>Bacteroidota</taxon>
        <taxon>Cytophagia</taxon>
        <taxon>Cytophagales</taxon>
        <taxon>Cesiribacteraceae</taxon>
        <taxon>Cesiribacter</taxon>
    </lineage>
</organism>
<evidence type="ECO:0000256" key="1">
    <source>
        <dbReference type="SAM" id="Coils"/>
    </source>
</evidence>
<keyword evidence="2" id="KW-0732">Signal</keyword>
<keyword evidence="4" id="KW-1185">Reference proteome</keyword>
<evidence type="ECO:0000256" key="2">
    <source>
        <dbReference type="SAM" id="SignalP"/>
    </source>
</evidence>
<feature type="signal peptide" evidence="2">
    <location>
        <begin position="1"/>
        <end position="20"/>
    </location>
</feature>
<dbReference type="OrthoDB" id="988819at2"/>
<evidence type="ECO:0000313" key="3">
    <source>
        <dbReference type="EMBL" id="EMR01254.1"/>
    </source>
</evidence>
<feature type="chain" id="PRO_5004082380" evidence="2">
    <location>
        <begin position="21"/>
        <end position="149"/>
    </location>
</feature>
<feature type="coiled-coil region" evidence="1">
    <location>
        <begin position="32"/>
        <end position="59"/>
    </location>
</feature>
<dbReference type="RefSeq" id="WP_009197002.1">
    <property type="nucleotide sequence ID" value="NZ_AODQ01000131.1"/>
</dbReference>
<dbReference type="EMBL" id="AODQ01000131">
    <property type="protein sequence ID" value="EMR01254.1"/>
    <property type="molecule type" value="Genomic_DNA"/>
</dbReference>
<comment type="caution">
    <text evidence="3">The sequence shown here is derived from an EMBL/GenBank/DDBJ whole genome shotgun (WGS) entry which is preliminary data.</text>
</comment>
<sequence>MKKTVLTFAALAFGMGVAFAQTTPQQEQEPVSTEQTITYDRLSNTLEEAERRVIAVEDLPEAVQEQLVSGEFSNLTILAAAELQPVANTQSPTSGLLYEIAFTAQGDAAAAETAAADAQATAQPGLLVYFDEEGKVVSRLHKTAEEDQE</sequence>
<evidence type="ECO:0000313" key="4">
    <source>
        <dbReference type="Proteomes" id="UP000011910"/>
    </source>
</evidence>
<dbReference type="Proteomes" id="UP000011910">
    <property type="component" value="Unassembled WGS sequence"/>
</dbReference>
<keyword evidence="1" id="KW-0175">Coiled coil</keyword>
<accession>M7NS19</accession>
<reference evidence="3 4" key="1">
    <citation type="journal article" date="2013" name="Genome Announc.">
        <title>Draft Genome Sequence of Cesiribacter andamanensis Strain AMV16T, Isolated from a Soil Sample from a Mud Volcano in the Andaman Islands, India.</title>
        <authorList>
            <person name="Shivaji S."/>
            <person name="Ara S."/>
            <person name="Begum Z."/>
            <person name="Srinivas T.N."/>
            <person name="Singh A."/>
            <person name="Kumar Pinnaka A."/>
        </authorList>
    </citation>
    <scope>NUCLEOTIDE SEQUENCE [LARGE SCALE GENOMIC DNA]</scope>
    <source>
        <strain evidence="3 4">AMV16</strain>
    </source>
</reference>
<proteinExistence type="predicted"/>